<accession>A0A0F9EZE3</accession>
<protein>
    <submittedName>
        <fullName evidence="1">Uncharacterized protein</fullName>
    </submittedName>
</protein>
<dbReference type="EMBL" id="LAZR01025549">
    <property type="protein sequence ID" value="KKL71581.1"/>
    <property type="molecule type" value="Genomic_DNA"/>
</dbReference>
<evidence type="ECO:0000313" key="1">
    <source>
        <dbReference type="EMBL" id="KKL71581.1"/>
    </source>
</evidence>
<organism evidence="1">
    <name type="scientific">marine sediment metagenome</name>
    <dbReference type="NCBI Taxonomy" id="412755"/>
    <lineage>
        <taxon>unclassified sequences</taxon>
        <taxon>metagenomes</taxon>
        <taxon>ecological metagenomes</taxon>
    </lineage>
</organism>
<sequence>MPTVRAEKTKRKVKRAMKKITIPAEAREVAAELLRDAEIKVETTPTGRVPGLTIGATKTTYNYQDLVRMFPIVSFIPEETIPLTFQGVKVQAYVGIEMHVPKCFKDIFPIRISKYVQPISLKIGSFLIQPQLRIFRNSFSKKSFKTGTGKLLTLVDYQ</sequence>
<dbReference type="AlphaFoldDB" id="A0A0F9EZE3"/>
<reference evidence="1" key="1">
    <citation type="journal article" date="2015" name="Nature">
        <title>Complex archaea that bridge the gap between prokaryotes and eukaryotes.</title>
        <authorList>
            <person name="Spang A."/>
            <person name="Saw J.H."/>
            <person name="Jorgensen S.L."/>
            <person name="Zaremba-Niedzwiedzka K."/>
            <person name="Martijn J."/>
            <person name="Lind A.E."/>
            <person name="van Eijk R."/>
            <person name="Schleper C."/>
            <person name="Guy L."/>
            <person name="Ettema T.J."/>
        </authorList>
    </citation>
    <scope>NUCLEOTIDE SEQUENCE</scope>
</reference>
<name>A0A0F9EZE3_9ZZZZ</name>
<proteinExistence type="predicted"/>
<gene>
    <name evidence="1" type="ORF">LCGC14_2093520</name>
</gene>
<comment type="caution">
    <text evidence="1">The sequence shown here is derived from an EMBL/GenBank/DDBJ whole genome shotgun (WGS) entry which is preliminary data.</text>
</comment>